<organism evidence="2 3">
    <name type="scientific">Quercus rubra</name>
    <name type="common">Northern red oak</name>
    <name type="synonym">Quercus borealis</name>
    <dbReference type="NCBI Taxonomy" id="3512"/>
    <lineage>
        <taxon>Eukaryota</taxon>
        <taxon>Viridiplantae</taxon>
        <taxon>Streptophyta</taxon>
        <taxon>Embryophyta</taxon>
        <taxon>Tracheophyta</taxon>
        <taxon>Spermatophyta</taxon>
        <taxon>Magnoliopsida</taxon>
        <taxon>eudicotyledons</taxon>
        <taxon>Gunneridae</taxon>
        <taxon>Pentapetalae</taxon>
        <taxon>rosids</taxon>
        <taxon>fabids</taxon>
        <taxon>Fagales</taxon>
        <taxon>Fagaceae</taxon>
        <taxon>Quercus</taxon>
    </lineage>
</organism>
<dbReference type="AlphaFoldDB" id="A0AAN7GB14"/>
<dbReference type="PANTHER" id="PTHR33356:SF16">
    <property type="entry name" value="G PATCH DOMAIN PROTEIN"/>
    <property type="match status" value="1"/>
</dbReference>
<feature type="compositionally biased region" description="Low complexity" evidence="1">
    <location>
        <begin position="60"/>
        <end position="71"/>
    </location>
</feature>
<dbReference type="PANTHER" id="PTHR33356">
    <property type="entry name" value="TIP41-LIKE PROTEIN"/>
    <property type="match status" value="1"/>
</dbReference>
<name>A0AAN7GB14_QUERU</name>
<protein>
    <submittedName>
        <fullName evidence="2">Uncharacterized protein</fullName>
    </submittedName>
</protein>
<accession>A0AAN7GB14</accession>
<feature type="compositionally biased region" description="Polar residues" evidence="1">
    <location>
        <begin position="271"/>
        <end position="283"/>
    </location>
</feature>
<evidence type="ECO:0000256" key="1">
    <source>
        <dbReference type="SAM" id="MobiDB-lite"/>
    </source>
</evidence>
<reference evidence="2 3" key="1">
    <citation type="journal article" date="2023" name="G3 (Bethesda)">
        <title>A haplotype-resolved chromosome-scale genome for Quercus rubra L. provides insights into the genetics of adaptive traits for red oak species.</title>
        <authorList>
            <person name="Kapoor B."/>
            <person name="Jenkins J."/>
            <person name="Schmutz J."/>
            <person name="Zhebentyayeva T."/>
            <person name="Kuelheim C."/>
            <person name="Coggeshall M."/>
            <person name="Heim C."/>
            <person name="Lasky J.R."/>
            <person name="Leites L."/>
            <person name="Islam-Faridi N."/>
            <person name="Romero-Severson J."/>
            <person name="DeLeo V.L."/>
            <person name="Lucas S.M."/>
            <person name="Lazic D."/>
            <person name="Gailing O."/>
            <person name="Carlson J."/>
            <person name="Staton M."/>
        </authorList>
    </citation>
    <scope>NUCLEOTIDE SEQUENCE [LARGE SCALE GENOMIC DNA]</scope>
    <source>
        <strain evidence="2">Pseudo-F2</strain>
    </source>
</reference>
<keyword evidence="3" id="KW-1185">Reference proteome</keyword>
<comment type="caution">
    <text evidence="2">The sequence shown here is derived from an EMBL/GenBank/DDBJ whole genome shotgun (WGS) entry which is preliminary data.</text>
</comment>
<evidence type="ECO:0000313" key="3">
    <source>
        <dbReference type="Proteomes" id="UP001324115"/>
    </source>
</evidence>
<feature type="compositionally biased region" description="Low complexity" evidence="1">
    <location>
        <begin position="260"/>
        <end position="270"/>
    </location>
</feature>
<evidence type="ECO:0000313" key="2">
    <source>
        <dbReference type="EMBL" id="KAK4606651.1"/>
    </source>
</evidence>
<feature type="region of interest" description="Disordered" evidence="1">
    <location>
        <begin position="177"/>
        <end position="200"/>
    </location>
</feature>
<feature type="region of interest" description="Disordered" evidence="1">
    <location>
        <begin position="257"/>
        <end position="283"/>
    </location>
</feature>
<dbReference type="Proteomes" id="UP001324115">
    <property type="component" value="Unassembled WGS sequence"/>
</dbReference>
<feature type="compositionally biased region" description="Polar residues" evidence="1">
    <location>
        <begin position="122"/>
        <end position="143"/>
    </location>
</feature>
<gene>
    <name evidence="2" type="ORF">RGQ29_000761</name>
</gene>
<sequence length="400" mass="44571">MAVDLFSSELLLPSQLLSDEEDILLVPESLKPFHLRKDSSCYYNKPWEPPSHATTESAFSSPGESELGSGETDSDKDEDYIAELTRQMAQYMLQDDDKNKHKNSHQSFENFEKTWGLTSSPESTFWSPLGSNQGSPDGTSQEKSPPPTPEFEKDPFWDSSYDVVGKLEKMYLDDYEKPKKDQHVQGVRSTPLKPNVGFSSNQAQAQPLTDYQIRAIEFYRLQQERIMKQQAKASEQKEQPQQFQKKARFCNGFGNGGRGQAKAQAQAQAQTNPWRSQAQSQHQQVGSGMGAFCMGGSDSRKGLSCGSGTGVFLPRGIWYSSETRKKPGCPAVFIPARVVQALQVHFDHVGARSRGNTAGFPLPHGAVSGRNGLNVKQKRQSRAVPAMGHHDMCLPQEWTY</sequence>
<feature type="region of interest" description="Disordered" evidence="1">
    <location>
        <begin position="41"/>
        <end position="80"/>
    </location>
</feature>
<feature type="region of interest" description="Disordered" evidence="1">
    <location>
        <begin position="122"/>
        <end position="157"/>
    </location>
</feature>
<proteinExistence type="predicted"/>
<dbReference type="EMBL" id="JAXUIC010000001">
    <property type="protein sequence ID" value="KAK4606651.1"/>
    <property type="molecule type" value="Genomic_DNA"/>
</dbReference>